<organism evidence="2 3">
    <name type="scientific">Nocardia abscessus</name>
    <dbReference type="NCBI Taxonomy" id="120957"/>
    <lineage>
        <taxon>Bacteria</taxon>
        <taxon>Bacillati</taxon>
        <taxon>Actinomycetota</taxon>
        <taxon>Actinomycetes</taxon>
        <taxon>Mycobacteriales</taxon>
        <taxon>Nocardiaceae</taxon>
        <taxon>Nocardia</taxon>
    </lineage>
</organism>
<dbReference type="Pfam" id="PF13347">
    <property type="entry name" value="MFS_2"/>
    <property type="match status" value="1"/>
</dbReference>
<dbReference type="SUPFAM" id="SSF103473">
    <property type="entry name" value="MFS general substrate transporter"/>
    <property type="match status" value="1"/>
</dbReference>
<dbReference type="RefSeq" id="WP_195032397.1">
    <property type="nucleotide sequence ID" value="NZ_JADLRE010000005.1"/>
</dbReference>
<dbReference type="Gene3D" id="1.20.1250.20">
    <property type="entry name" value="MFS general substrate transporter like domains"/>
    <property type="match status" value="2"/>
</dbReference>
<feature type="transmembrane region" description="Helical" evidence="1">
    <location>
        <begin position="332"/>
        <end position="352"/>
    </location>
</feature>
<comment type="caution">
    <text evidence="2">The sequence shown here is derived from an EMBL/GenBank/DDBJ whole genome shotgun (WGS) entry which is preliminary data.</text>
</comment>
<feature type="transmembrane region" description="Helical" evidence="1">
    <location>
        <begin position="273"/>
        <end position="293"/>
    </location>
</feature>
<feature type="transmembrane region" description="Helical" evidence="1">
    <location>
        <begin position="421"/>
        <end position="442"/>
    </location>
</feature>
<reference evidence="2 3" key="1">
    <citation type="submission" date="2020-10" db="EMBL/GenBank/DDBJ databases">
        <title>Identification of Nocardia species via Next-generation sequencing and recognition of intraspecies genetic diversity.</title>
        <authorList>
            <person name="Li P."/>
            <person name="Li P."/>
            <person name="Lu B."/>
        </authorList>
    </citation>
    <scope>NUCLEOTIDE SEQUENCE [LARGE SCALE GENOMIC DNA]</scope>
    <source>
        <strain evidence="2 3">N-11</strain>
    </source>
</reference>
<name>A0ABS0C3Y0_9NOCA</name>
<gene>
    <name evidence="2" type="ORF">IU470_08230</name>
</gene>
<dbReference type="Proteomes" id="UP000807309">
    <property type="component" value="Unassembled WGS sequence"/>
</dbReference>
<dbReference type="InterPro" id="IPR036259">
    <property type="entry name" value="MFS_trans_sf"/>
</dbReference>
<accession>A0ABS0C3Y0</accession>
<feature type="transmembrane region" description="Helical" evidence="1">
    <location>
        <begin position="185"/>
        <end position="207"/>
    </location>
</feature>
<feature type="transmembrane region" description="Helical" evidence="1">
    <location>
        <begin position="116"/>
        <end position="140"/>
    </location>
</feature>
<feature type="transmembrane region" description="Helical" evidence="1">
    <location>
        <begin position="20"/>
        <end position="41"/>
    </location>
</feature>
<protein>
    <submittedName>
        <fullName evidence="2">MFS transporter</fullName>
    </submittedName>
</protein>
<sequence>MTLTAADARSGFALSTRIRVTYGLGSLATATYGMVPGLVLLHYLTNVLGVAAAVAGFVVLVPKLLDLVYNPVIGRLSDSTVSRLGPRRPWMIAGTVVLPLGFMAIFLSPVSGNGAAWWVGAALAVTGLGFSAFVIPYSVLPAELGASSEERTSMMVWRTAWLAVAMVLVAAVTSALAGAESGERQGYGVMALVISGLILVGAGGAIYSARRSTRVAVATESLKVTSLREALSAARRNRPFRVLLGVFVLIEVVISVTLAGLPYLSIQLLGSDSALAALFLCAVGPMLLTMPAWRRAAVVWDKKSCLTVALSILGAGALAVAALPRVEQSVRFEVACVAILIAGIGFAGAQILPQAMLADTLAADADESGHRRAGVLAGLWSAGETIGGAAGAGIYGFILAVSGFVSSTAGQVVSQPRSAQWGIVLGYAAISLVSVLAALSLLRRYAPAGDRQTAG</sequence>
<proteinExistence type="predicted"/>
<dbReference type="PANTHER" id="PTHR11328:SF24">
    <property type="entry name" value="MAJOR FACILITATOR SUPERFAMILY (MFS) PROFILE DOMAIN-CONTAINING PROTEIN"/>
    <property type="match status" value="1"/>
</dbReference>
<feature type="transmembrane region" description="Helical" evidence="1">
    <location>
        <begin position="373"/>
        <end position="401"/>
    </location>
</feature>
<feature type="transmembrane region" description="Helical" evidence="1">
    <location>
        <begin position="242"/>
        <end position="261"/>
    </location>
</feature>
<keyword evidence="1" id="KW-0472">Membrane</keyword>
<evidence type="ECO:0000256" key="1">
    <source>
        <dbReference type="SAM" id="Phobius"/>
    </source>
</evidence>
<keyword evidence="3" id="KW-1185">Reference proteome</keyword>
<evidence type="ECO:0000313" key="2">
    <source>
        <dbReference type="EMBL" id="MBF6225094.1"/>
    </source>
</evidence>
<feature type="transmembrane region" description="Helical" evidence="1">
    <location>
        <begin position="160"/>
        <end position="179"/>
    </location>
</feature>
<dbReference type="PANTHER" id="PTHR11328">
    <property type="entry name" value="MAJOR FACILITATOR SUPERFAMILY DOMAIN-CONTAINING PROTEIN"/>
    <property type="match status" value="1"/>
</dbReference>
<feature type="transmembrane region" description="Helical" evidence="1">
    <location>
        <begin position="90"/>
        <end position="110"/>
    </location>
</feature>
<evidence type="ECO:0000313" key="3">
    <source>
        <dbReference type="Proteomes" id="UP000807309"/>
    </source>
</evidence>
<keyword evidence="1" id="KW-1133">Transmembrane helix</keyword>
<feature type="transmembrane region" description="Helical" evidence="1">
    <location>
        <begin position="305"/>
        <end position="326"/>
    </location>
</feature>
<feature type="transmembrane region" description="Helical" evidence="1">
    <location>
        <begin position="47"/>
        <end position="69"/>
    </location>
</feature>
<dbReference type="InterPro" id="IPR039672">
    <property type="entry name" value="MFS_2"/>
</dbReference>
<keyword evidence="1" id="KW-0812">Transmembrane</keyword>
<dbReference type="EMBL" id="JADLRE010000005">
    <property type="protein sequence ID" value="MBF6225094.1"/>
    <property type="molecule type" value="Genomic_DNA"/>
</dbReference>